<proteinExistence type="predicted"/>
<protein>
    <submittedName>
        <fullName evidence="1">Uncharacterized protein</fullName>
    </submittedName>
</protein>
<dbReference type="Proteomes" id="UP001420932">
    <property type="component" value="Unassembled WGS sequence"/>
</dbReference>
<comment type="caution">
    <text evidence="1">The sequence shown here is derived from an EMBL/GenBank/DDBJ whole genome shotgun (WGS) entry which is preliminary data.</text>
</comment>
<gene>
    <name evidence="1" type="ORF">Syun_024681</name>
</gene>
<accession>A0AAP0HV19</accession>
<dbReference type="EMBL" id="JBBNAF010000011">
    <property type="protein sequence ID" value="KAK9097636.1"/>
    <property type="molecule type" value="Genomic_DNA"/>
</dbReference>
<dbReference type="AlphaFoldDB" id="A0AAP0HV19"/>
<organism evidence="1 2">
    <name type="scientific">Stephania yunnanensis</name>
    <dbReference type="NCBI Taxonomy" id="152371"/>
    <lineage>
        <taxon>Eukaryota</taxon>
        <taxon>Viridiplantae</taxon>
        <taxon>Streptophyta</taxon>
        <taxon>Embryophyta</taxon>
        <taxon>Tracheophyta</taxon>
        <taxon>Spermatophyta</taxon>
        <taxon>Magnoliopsida</taxon>
        <taxon>Ranunculales</taxon>
        <taxon>Menispermaceae</taxon>
        <taxon>Menispermoideae</taxon>
        <taxon>Cissampelideae</taxon>
        <taxon>Stephania</taxon>
    </lineage>
</organism>
<keyword evidence="2" id="KW-1185">Reference proteome</keyword>
<sequence length="120" mass="13642">MIWASQSNKEVEYALLQKCGVLGLLSNIHGSGLEINNRMGPLITTSIHRGKHVARLETQDFTSVLHIRRLSPLLSPNRRIYGLTGEYSYTAYNSRINSYDSFTNQGDYLYIAYNPRMNSV</sequence>
<evidence type="ECO:0000313" key="1">
    <source>
        <dbReference type="EMBL" id="KAK9097636.1"/>
    </source>
</evidence>
<name>A0AAP0HV19_9MAGN</name>
<evidence type="ECO:0000313" key="2">
    <source>
        <dbReference type="Proteomes" id="UP001420932"/>
    </source>
</evidence>
<reference evidence="1 2" key="1">
    <citation type="submission" date="2024-01" db="EMBL/GenBank/DDBJ databases">
        <title>Genome assemblies of Stephania.</title>
        <authorList>
            <person name="Yang L."/>
        </authorList>
    </citation>
    <scope>NUCLEOTIDE SEQUENCE [LARGE SCALE GENOMIC DNA]</scope>
    <source>
        <strain evidence="1">YNDBR</strain>
        <tissue evidence="1">Leaf</tissue>
    </source>
</reference>